<dbReference type="Pfam" id="PF03171">
    <property type="entry name" value="2OG-FeII_Oxy"/>
    <property type="match status" value="1"/>
</dbReference>
<evidence type="ECO:0000313" key="4">
    <source>
        <dbReference type="Proteomes" id="UP001050691"/>
    </source>
</evidence>
<dbReference type="AlphaFoldDB" id="A0AAV5AS26"/>
<proteinExistence type="inferred from homology"/>
<sequence length="331" mass="37581">MLIKTPPSTALIASLETVEFGRLLDRDPNELQKLLGLCVKDGFFYLSLEDPRISQLLSNKNRVVRIMEEFFALPTEEKMKEDRGSHTHGYKPAGSFSGFKEGAKDGYETLKVSYEEMISKSPLLPSRVKEQIDLFDRFIGSCHLVNKTLLACLSDVLGLHPGSRFEDHHRDDRPSNTTLVLLHYPKQDFEAGMGHNKHTDIGSITLLFTEQWGLQLQAPQAGVTEWSYVPPRDGHAIINVGDSLRFLSEKKFNSCLHRVIPVANDEDRYSIAYFLRPENKVQYRDTDGKEVSAQKWHDEKYVMFGESHEKQAMSAMLTGGMERRTVEVASS</sequence>
<dbReference type="SUPFAM" id="SSF51197">
    <property type="entry name" value="Clavaminate synthase-like"/>
    <property type="match status" value="1"/>
</dbReference>
<gene>
    <name evidence="3" type="ORF">Clacol_009874</name>
</gene>
<keyword evidence="1" id="KW-0560">Oxidoreductase</keyword>
<keyword evidence="4" id="KW-1185">Reference proteome</keyword>
<dbReference type="InterPro" id="IPR050231">
    <property type="entry name" value="Iron_ascorbate_oxido_reductase"/>
</dbReference>
<evidence type="ECO:0000256" key="1">
    <source>
        <dbReference type="RuleBase" id="RU003682"/>
    </source>
</evidence>
<dbReference type="InterPro" id="IPR026992">
    <property type="entry name" value="DIOX_N"/>
</dbReference>
<dbReference type="Proteomes" id="UP001050691">
    <property type="component" value="Unassembled WGS sequence"/>
</dbReference>
<dbReference type="PANTHER" id="PTHR47990">
    <property type="entry name" value="2-OXOGLUTARATE (2OG) AND FE(II)-DEPENDENT OXYGENASE SUPERFAMILY PROTEIN-RELATED"/>
    <property type="match status" value="1"/>
</dbReference>
<dbReference type="GO" id="GO:0016491">
    <property type="term" value="F:oxidoreductase activity"/>
    <property type="evidence" value="ECO:0007669"/>
    <property type="project" value="UniProtKB-KW"/>
</dbReference>
<dbReference type="PROSITE" id="PS51471">
    <property type="entry name" value="FE2OG_OXY"/>
    <property type="match status" value="1"/>
</dbReference>
<dbReference type="InterPro" id="IPR044861">
    <property type="entry name" value="IPNS-like_FE2OG_OXY"/>
</dbReference>
<accession>A0AAV5AS26</accession>
<dbReference type="Gene3D" id="2.60.120.330">
    <property type="entry name" value="B-lactam Antibiotic, Isopenicillin N Synthase, Chain"/>
    <property type="match status" value="1"/>
</dbReference>
<protein>
    <recommendedName>
        <fullName evidence="2">Fe2OG dioxygenase domain-containing protein</fullName>
    </recommendedName>
</protein>
<dbReference type="InterPro" id="IPR027443">
    <property type="entry name" value="IPNS-like_sf"/>
</dbReference>
<dbReference type="GO" id="GO:0046872">
    <property type="term" value="F:metal ion binding"/>
    <property type="evidence" value="ECO:0007669"/>
    <property type="project" value="UniProtKB-KW"/>
</dbReference>
<comment type="caution">
    <text evidence="3">The sequence shown here is derived from an EMBL/GenBank/DDBJ whole genome shotgun (WGS) entry which is preliminary data.</text>
</comment>
<dbReference type="InterPro" id="IPR005123">
    <property type="entry name" value="Oxoglu/Fe-dep_dioxygenase_dom"/>
</dbReference>
<dbReference type="EMBL" id="BPWL01000011">
    <property type="protein sequence ID" value="GJJ15596.1"/>
    <property type="molecule type" value="Genomic_DNA"/>
</dbReference>
<name>A0AAV5AS26_9AGAM</name>
<evidence type="ECO:0000259" key="2">
    <source>
        <dbReference type="PROSITE" id="PS51471"/>
    </source>
</evidence>
<evidence type="ECO:0000313" key="3">
    <source>
        <dbReference type="EMBL" id="GJJ15596.1"/>
    </source>
</evidence>
<organism evidence="3 4">
    <name type="scientific">Clathrus columnatus</name>
    <dbReference type="NCBI Taxonomy" id="1419009"/>
    <lineage>
        <taxon>Eukaryota</taxon>
        <taxon>Fungi</taxon>
        <taxon>Dikarya</taxon>
        <taxon>Basidiomycota</taxon>
        <taxon>Agaricomycotina</taxon>
        <taxon>Agaricomycetes</taxon>
        <taxon>Phallomycetidae</taxon>
        <taxon>Phallales</taxon>
        <taxon>Clathraceae</taxon>
        <taxon>Clathrus</taxon>
    </lineage>
</organism>
<feature type="domain" description="Fe2OG dioxygenase" evidence="2">
    <location>
        <begin position="174"/>
        <end position="277"/>
    </location>
</feature>
<reference evidence="3" key="1">
    <citation type="submission" date="2021-10" db="EMBL/GenBank/DDBJ databases">
        <title>De novo Genome Assembly of Clathrus columnatus (Basidiomycota, Fungi) Using Illumina and Nanopore Sequence Data.</title>
        <authorList>
            <person name="Ogiso-Tanaka E."/>
            <person name="Itagaki H."/>
            <person name="Hosoya T."/>
            <person name="Hosaka K."/>
        </authorList>
    </citation>
    <scope>NUCLEOTIDE SEQUENCE</scope>
    <source>
        <strain evidence="3">MO-923</strain>
    </source>
</reference>
<comment type="similarity">
    <text evidence="1">Belongs to the iron/ascorbate-dependent oxidoreductase family.</text>
</comment>
<keyword evidence="1" id="KW-0408">Iron</keyword>
<dbReference type="Pfam" id="PF14226">
    <property type="entry name" value="DIOX_N"/>
    <property type="match status" value="1"/>
</dbReference>
<keyword evidence="1" id="KW-0479">Metal-binding</keyword>